<protein>
    <submittedName>
        <fullName evidence="1">Uncharacterized protein</fullName>
    </submittedName>
</protein>
<organism evidence="1 2">
    <name type="scientific">Actinoplanes philippinensis</name>
    <dbReference type="NCBI Taxonomy" id="35752"/>
    <lineage>
        <taxon>Bacteria</taxon>
        <taxon>Bacillati</taxon>
        <taxon>Actinomycetota</taxon>
        <taxon>Actinomycetes</taxon>
        <taxon>Micromonosporales</taxon>
        <taxon>Micromonosporaceae</taxon>
        <taxon>Actinoplanes</taxon>
    </lineage>
</organism>
<dbReference type="STRING" id="35752.SAMN05421541_11687"/>
<evidence type="ECO:0000313" key="2">
    <source>
        <dbReference type="Proteomes" id="UP000199645"/>
    </source>
</evidence>
<keyword evidence="2" id="KW-1185">Reference proteome</keyword>
<reference evidence="1 2" key="1">
    <citation type="submission" date="2016-10" db="EMBL/GenBank/DDBJ databases">
        <authorList>
            <person name="de Groot N.N."/>
        </authorList>
    </citation>
    <scope>NUCLEOTIDE SEQUENCE [LARGE SCALE GENOMIC DNA]</scope>
    <source>
        <strain evidence="1 2">DSM 43019</strain>
    </source>
</reference>
<dbReference type="AlphaFoldDB" id="A0A1I2KC59"/>
<dbReference type="EMBL" id="FONV01000016">
    <property type="protein sequence ID" value="SFF64564.1"/>
    <property type="molecule type" value="Genomic_DNA"/>
</dbReference>
<evidence type="ECO:0000313" key="1">
    <source>
        <dbReference type="EMBL" id="SFF64564.1"/>
    </source>
</evidence>
<accession>A0A1I2KC59</accession>
<sequence length="53" mass="5454">MRMNWRCVGLDRQVRLGGDGSSTGIRLSGCVAVFGFAGDGAAGTPDPIARTPC</sequence>
<proteinExistence type="predicted"/>
<gene>
    <name evidence="1" type="ORF">SAMN05421541_11687</name>
</gene>
<dbReference type="Proteomes" id="UP000199645">
    <property type="component" value="Unassembled WGS sequence"/>
</dbReference>
<name>A0A1I2KC59_9ACTN</name>
<dbReference type="RefSeq" id="WP_177320042.1">
    <property type="nucleotide sequence ID" value="NZ_BOMT01000086.1"/>
</dbReference>